<dbReference type="PANTHER" id="PTHR32024">
    <property type="entry name" value="TRK SYSTEM POTASSIUM UPTAKE PROTEIN TRKG-RELATED"/>
    <property type="match status" value="1"/>
</dbReference>
<dbReference type="HOGENOM" id="CLU_026429_0_1_0"/>
<dbReference type="AlphaFoldDB" id="A0A0E3ZBS3"/>
<dbReference type="InterPro" id="IPR004772">
    <property type="entry name" value="TrkH"/>
</dbReference>
<evidence type="ECO:0000256" key="5">
    <source>
        <dbReference type="ARBA" id="ARBA00022692"/>
    </source>
</evidence>
<evidence type="ECO:0000313" key="12">
    <source>
        <dbReference type="Proteomes" id="UP000033103"/>
    </source>
</evidence>
<evidence type="ECO:0000256" key="10">
    <source>
        <dbReference type="SAM" id="Phobius"/>
    </source>
</evidence>
<feature type="transmembrane region" description="Helical" evidence="10">
    <location>
        <begin position="404"/>
        <end position="424"/>
    </location>
</feature>
<organism evidence="11 12">
    <name type="scientific">Sneathia vaginalis</name>
    <dbReference type="NCBI Taxonomy" id="187101"/>
    <lineage>
        <taxon>Bacteria</taxon>
        <taxon>Fusobacteriati</taxon>
        <taxon>Fusobacteriota</taxon>
        <taxon>Fusobacteriia</taxon>
        <taxon>Fusobacteriales</taxon>
        <taxon>Leptotrichiaceae</taxon>
        <taxon>Sneathia</taxon>
    </lineage>
</organism>
<dbReference type="PATRIC" id="fig|1069640.6.peg.1124"/>
<evidence type="ECO:0000256" key="1">
    <source>
        <dbReference type="ARBA" id="ARBA00004651"/>
    </source>
</evidence>
<evidence type="ECO:0000313" key="11">
    <source>
        <dbReference type="EMBL" id="AKC95960.1"/>
    </source>
</evidence>
<feature type="transmembrane region" description="Helical" evidence="10">
    <location>
        <begin position="187"/>
        <end position="213"/>
    </location>
</feature>
<keyword evidence="5 10" id="KW-0812">Transmembrane</keyword>
<dbReference type="PANTHER" id="PTHR32024:SF1">
    <property type="entry name" value="KTR SYSTEM POTASSIUM UPTAKE PROTEIN B"/>
    <property type="match status" value="1"/>
</dbReference>
<protein>
    <submittedName>
        <fullName evidence="11">Potassium transporter KtrB</fullName>
    </submittedName>
</protein>
<accession>A0A0E3ZBS3</accession>
<name>A0A0E3ZBS3_9FUSO</name>
<keyword evidence="12" id="KW-1185">Reference proteome</keyword>
<comment type="subcellular location">
    <subcellularLocation>
        <location evidence="1">Cell membrane</location>
        <topology evidence="1">Multi-pass membrane protein</topology>
    </subcellularLocation>
</comment>
<reference evidence="11 12" key="1">
    <citation type="journal article" date="2012" name="BMC Genomics">
        <title>Genomic sequence analysis and characterization of Sneathia amnii sp. nov.</title>
        <authorList>
            <consortium name="Vaginal Microbiome Consortium (additional members)"/>
            <person name="Harwich M.D.Jr."/>
            <person name="Serrano M.G."/>
            <person name="Fettweis J.M."/>
            <person name="Alves J.M."/>
            <person name="Reimers M.A."/>
            <person name="Buck G.A."/>
            <person name="Jefferson K.K."/>
        </authorList>
    </citation>
    <scope>NUCLEOTIDE SEQUENCE [LARGE SCALE GENOMIC DNA]</scope>
    <source>
        <strain evidence="11 12">SN35</strain>
    </source>
</reference>
<feature type="transmembrane region" description="Helical" evidence="10">
    <location>
        <begin position="9"/>
        <end position="29"/>
    </location>
</feature>
<feature type="transmembrane region" description="Helical" evidence="10">
    <location>
        <begin position="225"/>
        <end position="245"/>
    </location>
</feature>
<feature type="transmembrane region" description="Helical" evidence="10">
    <location>
        <begin position="347"/>
        <end position="368"/>
    </location>
</feature>
<dbReference type="Pfam" id="PF02386">
    <property type="entry name" value="TrkH"/>
    <property type="match status" value="1"/>
</dbReference>
<keyword evidence="9 10" id="KW-0472">Membrane</keyword>
<keyword evidence="3" id="KW-1003">Cell membrane</keyword>
<dbReference type="InterPro" id="IPR003445">
    <property type="entry name" value="Cat_transpt"/>
</dbReference>
<feature type="transmembrane region" description="Helical" evidence="10">
    <location>
        <begin position="308"/>
        <end position="326"/>
    </location>
</feature>
<dbReference type="NCBIfam" id="TIGR00933">
    <property type="entry name" value="2a38"/>
    <property type="match status" value="1"/>
</dbReference>
<dbReference type="EMBL" id="CP011280">
    <property type="protein sequence ID" value="AKC95960.1"/>
    <property type="molecule type" value="Genomic_DNA"/>
</dbReference>
<dbReference type="Proteomes" id="UP000033103">
    <property type="component" value="Chromosome"/>
</dbReference>
<gene>
    <name evidence="11" type="ORF">VC03_05665</name>
</gene>
<dbReference type="RefSeq" id="WP_046329064.1">
    <property type="nucleotide sequence ID" value="NZ_CP011280.1"/>
</dbReference>
<dbReference type="STRING" id="187101.VC03_05665"/>
<evidence type="ECO:0000256" key="4">
    <source>
        <dbReference type="ARBA" id="ARBA00022538"/>
    </source>
</evidence>
<dbReference type="GO" id="GO:0005886">
    <property type="term" value="C:plasma membrane"/>
    <property type="evidence" value="ECO:0007669"/>
    <property type="project" value="UniProtKB-SubCell"/>
</dbReference>
<feature type="transmembrane region" description="Helical" evidence="10">
    <location>
        <begin position="72"/>
        <end position="96"/>
    </location>
</feature>
<dbReference type="OrthoDB" id="9810952at2"/>
<keyword evidence="7 10" id="KW-1133">Transmembrane helix</keyword>
<evidence type="ECO:0000256" key="6">
    <source>
        <dbReference type="ARBA" id="ARBA00022958"/>
    </source>
</evidence>
<feature type="transmembrane region" description="Helical" evidence="10">
    <location>
        <begin position="279"/>
        <end position="302"/>
    </location>
</feature>
<evidence type="ECO:0000256" key="3">
    <source>
        <dbReference type="ARBA" id="ARBA00022475"/>
    </source>
</evidence>
<evidence type="ECO:0000256" key="8">
    <source>
        <dbReference type="ARBA" id="ARBA00023065"/>
    </source>
</evidence>
<keyword evidence="4" id="KW-0633">Potassium transport</keyword>
<evidence type="ECO:0000256" key="9">
    <source>
        <dbReference type="ARBA" id="ARBA00023136"/>
    </source>
</evidence>
<keyword evidence="8" id="KW-0406">Ion transport</keyword>
<dbReference type="GO" id="GO:0015379">
    <property type="term" value="F:potassium:chloride symporter activity"/>
    <property type="evidence" value="ECO:0007669"/>
    <property type="project" value="InterPro"/>
</dbReference>
<keyword evidence="2" id="KW-0813">Transport</keyword>
<keyword evidence="6" id="KW-0630">Potassium</keyword>
<sequence length="444" mass="48961">MKKIKLSPYVLILLSFIIMMFLGAFLLMLPISLNNGHIGNFLESLFTATSALCVTGLVVNDVHSTYTIFGKIVIMILIQLGGLGVLTFSSMVILSISSKMGYYTKKIVSEDINYNILTEIPRYLKQVSIMVFSIEFLGALILFIEFIRKMPIKDAIGYSIFHAISAFCNAGFALFSNNLEGYQSSLLINLCVTTLIILGGLGFAAIIDIYNVFKGVRRKISNSTHIAINMTIILIILGTVLTFVLEYSNSLTLGSLSLKNKILASYFQSITLRTAGFQTINLSGITLPTIIIYIFLMFIGASPGSTGGGLKTTTLGVLLLGITNSITGREDIQYRRRRISWTTFNKACAILILSLSYILFMIFLMSIFDSKMGFLPLLFELVSAFGTVGLSMGLTAKLSVITKIILIITMYIGRVGPLTILYAVSRKRKQEGKYKYSEETILIG</sequence>
<dbReference type="KEGG" id="sns:VC03_05665"/>
<feature type="transmembrane region" description="Helical" evidence="10">
    <location>
        <begin position="156"/>
        <end position="175"/>
    </location>
</feature>
<evidence type="ECO:0000256" key="2">
    <source>
        <dbReference type="ARBA" id="ARBA00022448"/>
    </source>
</evidence>
<evidence type="ECO:0000256" key="7">
    <source>
        <dbReference type="ARBA" id="ARBA00022989"/>
    </source>
</evidence>
<feature type="transmembrane region" description="Helical" evidence="10">
    <location>
        <begin position="123"/>
        <end position="144"/>
    </location>
</feature>
<proteinExistence type="predicted"/>